<keyword evidence="6" id="KW-1185">Reference proteome</keyword>
<evidence type="ECO:0000256" key="4">
    <source>
        <dbReference type="SAM" id="MobiDB-lite"/>
    </source>
</evidence>
<keyword evidence="3" id="KW-0508">mRNA splicing</keyword>
<dbReference type="PANTHER" id="PTHR12718">
    <property type="entry name" value="CELL CYCLE CONTROL PROTEIN CWF15"/>
    <property type="match status" value="1"/>
</dbReference>
<dbReference type="GO" id="GO:0071013">
    <property type="term" value="C:catalytic step 2 spliceosome"/>
    <property type="evidence" value="ECO:0007669"/>
    <property type="project" value="TreeGrafter"/>
</dbReference>
<feature type="region of interest" description="Disordered" evidence="4">
    <location>
        <begin position="1"/>
        <end position="113"/>
    </location>
</feature>
<comment type="caution">
    <text evidence="5">The sequence shown here is derived from an EMBL/GenBank/DDBJ whole genome shotgun (WGS) entry which is preliminary data.</text>
</comment>
<dbReference type="Proteomes" id="UP000188268">
    <property type="component" value="Unassembled WGS sequence"/>
</dbReference>
<protein>
    <submittedName>
        <fullName evidence="5">Pre-mRNA-splicing factor Cwf15/Cwc15</fullName>
    </submittedName>
</protein>
<evidence type="ECO:0000256" key="3">
    <source>
        <dbReference type="ARBA" id="ARBA00023187"/>
    </source>
</evidence>
<dbReference type="STRING" id="210143.A0A1R3KM78"/>
<dbReference type="EMBL" id="AWWV01003936">
    <property type="protein sequence ID" value="OMP08174.1"/>
    <property type="molecule type" value="Genomic_DNA"/>
</dbReference>
<dbReference type="Pfam" id="PF04889">
    <property type="entry name" value="Cwf_Cwc_15"/>
    <property type="match status" value="1"/>
</dbReference>
<dbReference type="GO" id="GO:0045292">
    <property type="term" value="P:mRNA cis splicing, via spliceosome"/>
    <property type="evidence" value="ECO:0007669"/>
    <property type="project" value="TreeGrafter"/>
</dbReference>
<keyword evidence="2" id="KW-0507">mRNA processing</keyword>
<sequence length="128" mass="14852">THYPICHSEIENSNSQPPGLVCTSVSDDEDDTEAALAELERMKKDKAEDKEKQEQEEQLKAEEESQLFKGNPLLDNNNNPTSFGVKRRWDDDVPFKNQARGETKLQKRSINDTMRNDFAKKFLQRHMK</sequence>
<dbReference type="Gramene" id="OMP08174">
    <property type="protein sequence ID" value="OMP08174"/>
    <property type="gene ID" value="CCACVL1_01150"/>
</dbReference>
<dbReference type="AlphaFoldDB" id="A0A1R3KM78"/>
<dbReference type="PANTHER" id="PTHR12718:SF2">
    <property type="entry name" value="SPLICEOSOME-ASSOCIATED PROTEIN CWC15 HOMOLOG"/>
    <property type="match status" value="1"/>
</dbReference>
<feature type="compositionally biased region" description="Basic and acidic residues" evidence="4">
    <location>
        <begin position="38"/>
        <end position="63"/>
    </location>
</feature>
<evidence type="ECO:0000313" key="6">
    <source>
        <dbReference type="Proteomes" id="UP000188268"/>
    </source>
</evidence>
<dbReference type="InterPro" id="IPR006973">
    <property type="entry name" value="Cwf_Cwc_15"/>
</dbReference>
<feature type="non-terminal residue" evidence="5">
    <location>
        <position position="1"/>
    </location>
</feature>
<comment type="similarity">
    <text evidence="1">Belongs to the CWC15 family.</text>
</comment>
<evidence type="ECO:0000256" key="2">
    <source>
        <dbReference type="ARBA" id="ARBA00022664"/>
    </source>
</evidence>
<evidence type="ECO:0000313" key="5">
    <source>
        <dbReference type="EMBL" id="OMP08174.1"/>
    </source>
</evidence>
<feature type="compositionally biased region" description="Basic and acidic residues" evidence="4">
    <location>
        <begin position="87"/>
        <end position="105"/>
    </location>
</feature>
<proteinExistence type="inferred from homology"/>
<gene>
    <name evidence="5" type="ORF">CCACVL1_01150</name>
</gene>
<organism evidence="5 6">
    <name type="scientific">Corchorus capsularis</name>
    <name type="common">Jute</name>
    <dbReference type="NCBI Taxonomy" id="210143"/>
    <lineage>
        <taxon>Eukaryota</taxon>
        <taxon>Viridiplantae</taxon>
        <taxon>Streptophyta</taxon>
        <taxon>Embryophyta</taxon>
        <taxon>Tracheophyta</taxon>
        <taxon>Spermatophyta</taxon>
        <taxon>Magnoliopsida</taxon>
        <taxon>eudicotyledons</taxon>
        <taxon>Gunneridae</taxon>
        <taxon>Pentapetalae</taxon>
        <taxon>rosids</taxon>
        <taxon>malvids</taxon>
        <taxon>Malvales</taxon>
        <taxon>Malvaceae</taxon>
        <taxon>Grewioideae</taxon>
        <taxon>Apeibeae</taxon>
        <taxon>Corchorus</taxon>
    </lineage>
</organism>
<dbReference type="GO" id="GO:0003723">
    <property type="term" value="F:RNA binding"/>
    <property type="evidence" value="ECO:0007669"/>
    <property type="project" value="TreeGrafter"/>
</dbReference>
<dbReference type="OMA" id="THYPICH"/>
<dbReference type="OrthoDB" id="30179at2759"/>
<accession>A0A1R3KM78</accession>
<evidence type="ECO:0000256" key="1">
    <source>
        <dbReference type="ARBA" id="ARBA00006644"/>
    </source>
</evidence>
<name>A0A1R3KM78_COCAP</name>
<reference evidence="5 6" key="1">
    <citation type="submission" date="2013-09" db="EMBL/GenBank/DDBJ databases">
        <title>Corchorus capsularis genome sequencing.</title>
        <authorList>
            <person name="Alam M."/>
            <person name="Haque M.S."/>
            <person name="Islam M.S."/>
            <person name="Emdad E.M."/>
            <person name="Islam M.M."/>
            <person name="Ahmed B."/>
            <person name="Halim A."/>
            <person name="Hossen Q.M.M."/>
            <person name="Hossain M.Z."/>
            <person name="Ahmed R."/>
            <person name="Khan M.M."/>
            <person name="Islam R."/>
            <person name="Rashid M.M."/>
            <person name="Khan S.A."/>
            <person name="Rahman M.S."/>
            <person name="Alam M."/>
        </authorList>
    </citation>
    <scope>NUCLEOTIDE SEQUENCE [LARGE SCALE GENOMIC DNA]</scope>
    <source>
        <strain evidence="6">cv. CVL-1</strain>
        <tissue evidence="5">Whole seedling</tissue>
    </source>
</reference>